<dbReference type="PATRIC" id="fig|1316930.3.peg.371"/>
<accession>A0A059XZ85</accession>
<organism evidence="1 2">
    <name type="scientific">Mycoplasmopsis bovis CQ-W70</name>
    <dbReference type="NCBI Taxonomy" id="1316930"/>
    <lineage>
        <taxon>Bacteria</taxon>
        <taxon>Bacillati</taxon>
        <taxon>Mycoplasmatota</taxon>
        <taxon>Mycoplasmoidales</taxon>
        <taxon>Metamycoplasmataceae</taxon>
        <taxon>Mycoplasmopsis</taxon>
    </lineage>
</organism>
<name>A0A059XZ85_MYCBV</name>
<gene>
    <name evidence="1" type="ORF">K668_01805</name>
</gene>
<sequence>MYLYFEFAKPKMKKKPNKNTHKIHNYEYYTSGRYIDYISRPSAVYIQNDNENRTTLLAEMDSKKLNVNLFMKSKLLINQLSEKHIDGYGFKEESKKLEGKTGLHKLFEKNLIDIDPKEAKEEFKKLENNNQFIWEITLNPGQLGIDNQMVDKNEWNEILNKHMKSLLKANKLDPNKIEGYWALHSNSKYPHIHLGFFEKETNHSNNYRQSGKFSSKSVERFKYLFENSIKTQAEYQNLFSLKNSIWNNRKEIKELFLSTIALKNKQETKSYEALSANELKILNASKVIANFYKNSKSKSYAAAKNNLEVKEAINDIYEAIVENNQKLALAVTKYKQEFESINKAKFSDKYSAGLKDEFVANEKDEFEKQIGNIIVKQCLKMNAKEKEVQTSLNYQEKDLKQDFNDDELPIGLSFYPYKYDEISKLKRMIRSLNYEFNRLSRSQKFQALRKYKKNISGVKSKVIL</sequence>
<dbReference type="HOGENOM" id="CLU_056161_0_0_14"/>
<evidence type="ECO:0000313" key="2">
    <source>
        <dbReference type="Proteomes" id="UP000027182"/>
    </source>
</evidence>
<protein>
    <submittedName>
        <fullName evidence="1">Uncharacterized protein</fullName>
    </submittedName>
</protein>
<evidence type="ECO:0000313" key="1">
    <source>
        <dbReference type="EMBL" id="AIA33939.1"/>
    </source>
</evidence>
<dbReference type="Proteomes" id="UP000027182">
    <property type="component" value="Chromosome"/>
</dbReference>
<dbReference type="EMBL" id="CP005933">
    <property type="protein sequence ID" value="AIA33939.1"/>
    <property type="molecule type" value="Genomic_DNA"/>
</dbReference>
<reference evidence="1 2" key="1">
    <citation type="submission" date="2013-04" db="EMBL/GenBank/DDBJ databases">
        <authorList>
            <person name="Lin L."/>
            <person name="Zeng Z."/>
            <person name="Xie J."/>
            <person name="Luo L."/>
            <person name="Yang Z."/>
            <person name="Liang W."/>
            <person name="Lin H."/>
            <person name="Dong C."/>
            <person name="Sun Y."/>
        </authorList>
    </citation>
    <scope>NUCLEOTIDE SEQUENCE [LARGE SCALE GENOMIC DNA]</scope>
    <source>
        <strain evidence="1 2">CQ-W70</strain>
    </source>
</reference>
<dbReference type="AlphaFoldDB" id="A0A059XZ85"/>
<dbReference type="KEGG" id="mbq:K668_01805"/>
<proteinExistence type="predicted"/>